<dbReference type="SUPFAM" id="SSF57903">
    <property type="entry name" value="FYVE/PHD zinc finger"/>
    <property type="match status" value="1"/>
</dbReference>
<dbReference type="InterPro" id="IPR019787">
    <property type="entry name" value="Znf_PHD-finger"/>
</dbReference>
<feature type="compositionally biased region" description="Basic and acidic residues" evidence="5">
    <location>
        <begin position="206"/>
        <end position="222"/>
    </location>
</feature>
<reference evidence="7 8" key="1">
    <citation type="journal article" date="2024" name="Science">
        <title>Giant polyketide synthase enzymes in the biosynthesis of giant marine polyether toxins.</title>
        <authorList>
            <person name="Fallon T.R."/>
            <person name="Shende V.V."/>
            <person name="Wierzbicki I.H."/>
            <person name="Pendleton A.L."/>
            <person name="Watervoot N.F."/>
            <person name="Auber R.P."/>
            <person name="Gonzalez D.J."/>
            <person name="Wisecaver J.H."/>
            <person name="Moore B.S."/>
        </authorList>
    </citation>
    <scope>NUCLEOTIDE SEQUENCE [LARGE SCALE GENOMIC DNA]</scope>
    <source>
        <strain evidence="7 8">12B1</strain>
    </source>
</reference>
<dbReference type="InterPro" id="IPR019786">
    <property type="entry name" value="Zinc_finger_PHD-type_CS"/>
</dbReference>
<dbReference type="Pfam" id="PF00628">
    <property type="entry name" value="PHD"/>
    <property type="match status" value="1"/>
</dbReference>
<dbReference type="Gene3D" id="3.30.40.10">
    <property type="entry name" value="Zinc/RING finger domain, C3HC4 (zinc finger)"/>
    <property type="match status" value="1"/>
</dbReference>
<feature type="compositionally biased region" description="Low complexity" evidence="5">
    <location>
        <begin position="490"/>
        <end position="501"/>
    </location>
</feature>
<dbReference type="EMBL" id="JBGBPQ010000001">
    <property type="protein sequence ID" value="KAL1529674.1"/>
    <property type="molecule type" value="Genomic_DNA"/>
</dbReference>
<dbReference type="InterPro" id="IPR013083">
    <property type="entry name" value="Znf_RING/FYVE/PHD"/>
</dbReference>
<accession>A0AB34KAW5</accession>
<evidence type="ECO:0000259" key="6">
    <source>
        <dbReference type="PROSITE" id="PS50016"/>
    </source>
</evidence>
<dbReference type="PANTHER" id="PTHR47162:SF10">
    <property type="entry name" value="METHYL-CPG-BINDING DOMAIN-CONTAINING PROTEIN 9 ISOFORM X1"/>
    <property type="match status" value="1"/>
</dbReference>
<feature type="region of interest" description="Disordered" evidence="5">
    <location>
        <begin position="152"/>
        <end position="193"/>
    </location>
</feature>
<dbReference type="InterPro" id="IPR001965">
    <property type="entry name" value="Znf_PHD"/>
</dbReference>
<evidence type="ECO:0000313" key="8">
    <source>
        <dbReference type="Proteomes" id="UP001515480"/>
    </source>
</evidence>
<proteinExistence type="predicted"/>
<keyword evidence="1" id="KW-0479">Metal-binding</keyword>
<dbReference type="Proteomes" id="UP001515480">
    <property type="component" value="Unassembled WGS sequence"/>
</dbReference>
<dbReference type="InterPro" id="IPR013783">
    <property type="entry name" value="Ig-like_fold"/>
</dbReference>
<evidence type="ECO:0000256" key="4">
    <source>
        <dbReference type="PROSITE-ProRule" id="PRU00146"/>
    </source>
</evidence>
<keyword evidence="3" id="KW-0862">Zinc</keyword>
<sequence length="612" mass="66395">MAGGSPALPGDLVSVEREDSSSNRSERLEAVVNEVSGQKMRVTFDGPRPTHAMVGCSSWVAISRVKPLPRPTASTVPPWVAEGREVIALRSPPNPAQWQLATVVGLRQGLRGEWQGCRIQVRFGDESHSYQETIWLRPSDIKPLAAEDEVLECDSDEDDSLLASRDDNDLPDASRGDDSLLAASSDDDSLTGCSGERFGAEVDAWSEHSAPEHGSADLEPTHAQEVPSHALSSPSSRQALPDPGSPQPDELSELACAECKRLDDDERMILCDGPTCNLAYHIYCVSPPLSQVPEGEWLCPVCAAKGTRIEGGLVLQDLNNEAVIVRWGRGAKSTLFNAVVVDAQKRNGKGGPKIRVQFDATLQHAWVSEAIVKVMPEADEAELPSWLRAGQPVEARDPVGDSRGLARWHPATLEEVRQGVEESNSESHSGLRLWVRYTQSGLCQWLRRSHVREVGGSSESESLDVHAQQQQTPSRKISKSRKVTPPRQQPPQAKAGAQGPAAKRRRSSGDVASLSSAESVSQLSRCEGPPGCEVWMLLDKAQPLDSSFTVWFGNTSVTAQVLAPNVLACRVPDTQEGIVPIKVKLRVEKASPIEQQLPINISEACNTFHILA</sequence>
<dbReference type="Gene3D" id="2.60.40.10">
    <property type="entry name" value="Immunoglobulins"/>
    <property type="match status" value="1"/>
</dbReference>
<evidence type="ECO:0000256" key="3">
    <source>
        <dbReference type="ARBA" id="ARBA00022833"/>
    </source>
</evidence>
<feature type="region of interest" description="Disordered" evidence="5">
    <location>
        <begin position="456"/>
        <end position="525"/>
    </location>
</feature>
<feature type="domain" description="PHD-type" evidence="6">
    <location>
        <begin position="253"/>
        <end position="305"/>
    </location>
</feature>
<dbReference type="AlphaFoldDB" id="A0AB34KAW5"/>
<feature type="compositionally biased region" description="Basic and acidic residues" evidence="5">
    <location>
        <begin position="14"/>
        <end position="26"/>
    </location>
</feature>
<protein>
    <recommendedName>
        <fullName evidence="6">PHD-type domain-containing protein</fullName>
    </recommendedName>
</protein>
<dbReference type="InterPro" id="IPR011011">
    <property type="entry name" value="Znf_FYVE_PHD"/>
</dbReference>
<feature type="compositionally biased region" description="Basic and acidic residues" evidence="5">
    <location>
        <begin position="164"/>
        <end position="178"/>
    </location>
</feature>
<organism evidence="7 8">
    <name type="scientific">Prymnesium parvum</name>
    <name type="common">Toxic golden alga</name>
    <dbReference type="NCBI Taxonomy" id="97485"/>
    <lineage>
        <taxon>Eukaryota</taxon>
        <taxon>Haptista</taxon>
        <taxon>Haptophyta</taxon>
        <taxon>Prymnesiophyceae</taxon>
        <taxon>Prymnesiales</taxon>
        <taxon>Prymnesiaceae</taxon>
        <taxon>Prymnesium</taxon>
    </lineage>
</organism>
<evidence type="ECO:0000256" key="2">
    <source>
        <dbReference type="ARBA" id="ARBA00022771"/>
    </source>
</evidence>
<dbReference type="CDD" id="cd15543">
    <property type="entry name" value="PHD_RSF1"/>
    <property type="match status" value="1"/>
</dbReference>
<evidence type="ECO:0000256" key="5">
    <source>
        <dbReference type="SAM" id="MobiDB-lite"/>
    </source>
</evidence>
<keyword evidence="2 4" id="KW-0863">Zinc-finger</keyword>
<gene>
    <name evidence="7" type="ORF">AB1Y20_000614</name>
</gene>
<dbReference type="PROSITE" id="PS50016">
    <property type="entry name" value="ZF_PHD_2"/>
    <property type="match status" value="1"/>
</dbReference>
<comment type="caution">
    <text evidence="7">The sequence shown here is derived from an EMBL/GenBank/DDBJ whole genome shotgun (WGS) entry which is preliminary data.</text>
</comment>
<keyword evidence="8" id="KW-1185">Reference proteome</keyword>
<evidence type="ECO:0000313" key="7">
    <source>
        <dbReference type="EMBL" id="KAL1529674.1"/>
    </source>
</evidence>
<dbReference type="GO" id="GO:0008270">
    <property type="term" value="F:zinc ion binding"/>
    <property type="evidence" value="ECO:0007669"/>
    <property type="project" value="UniProtKB-KW"/>
</dbReference>
<dbReference type="SMART" id="SM00249">
    <property type="entry name" value="PHD"/>
    <property type="match status" value="1"/>
</dbReference>
<evidence type="ECO:0000256" key="1">
    <source>
        <dbReference type="ARBA" id="ARBA00022723"/>
    </source>
</evidence>
<feature type="compositionally biased region" description="Low complexity" evidence="5">
    <location>
        <begin position="511"/>
        <end position="524"/>
    </location>
</feature>
<feature type="region of interest" description="Disordered" evidence="5">
    <location>
        <begin position="1"/>
        <end position="26"/>
    </location>
</feature>
<feature type="region of interest" description="Disordered" evidence="5">
    <location>
        <begin position="206"/>
        <end position="250"/>
    </location>
</feature>
<dbReference type="PANTHER" id="PTHR47162">
    <property type="entry name" value="OS02G0192300 PROTEIN"/>
    <property type="match status" value="1"/>
</dbReference>
<dbReference type="PROSITE" id="PS01359">
    <property type="entry name" value="ZF_PHD_1"/>
    <property type="match status" value="1"/>
</dbReference>
<name>A0AB34KAW5_PRYPA</name>